<evidence type="ECO:0000313" key="1">
    <source>
        <dbReference type="EMBL" id="KAK1300093.1"/>
    </source>
</evidence>
<name>A0AAV9DHX1_ACOCL</name>
<evidence type="ECO:0000313" key="2">
    <source>
        <dbReference type="Proteomes" id="UP001180020"/>
    </source>
</evidence>
<dbReference type="AlphaFoldDB" id="A0AAV9DHX1"/>
<protein>
    <submittedName>
        <fullName evidence="1">Uncharacterized protein</fullName>
    </submittedName>
</protein>
<organism evidence="1 2">
    <name type="scientific">Acorus calamus</name>
    <name type="common">Sweet flag</name>
    <dbReference type="NCBI Taxonomy" id="4465"/>
    <lineage>
        <taxon>Eukaryota</taxon>
        <taxon>Viridiplantae</taxon>
        <taxon>Streptophyta</taxon>
        <taxon>Embryophyta</taxon>
        <taxon>Tracheophyta</taxon>
        <taxon>Spermatophyta</taxon>
        <taxon>Magnoliopsida</taxon>
        <taxon>Liliopsida</taxon>
        <taxon>Acoraceae</taxon>
        <taxon>Acorus</taxon>
    </lineage>
</organism>
<gene>
    <name evidence="1" type="ORF">QJS10_CPB13g01376</name>
</gene>
<reference evidence="1" key="1">
    <citation type="journal article" date="2023" name="Nat. Commun.">
        <title>Diploid and tetraploid genomes of Acorus and the evolution of monocots.</title>
        <authorList>
            <person name="Ma L."/>
            <person name="Liu K.W."/>
            <person name="Li Z."/>
            <person name="Hsiao Y.Y."/>
            <person name="Qi Y."/>
            <person name="Fu T."/>
            <person name="Tang G.D."/>
            <person name="Zhang D."/>
            <person name="Sun W.H."/>
            <person name="Liu D.K."/>
            <person name="Li Y."/>
            <person name="Chen G.Z."/>
            <person name="Liu X.D."/>
            <person name="Liao X.Y."/>
            <person name="Jiang Y.T."/>
            <person name="Yu X."/>
            <person name="Hao Y."/>
            <person name="Huang J."/>
            <person name="Zhao X.W."/>
            <person name="Ke S."/>
            <person name="Chen Y.Y."/>
            <person name="Wu W.L."/>
            <person name="Hsu J.L."/>
            <person name="Lin Y.F."/>
            <person name="Huang M.D."/>
            <person name="Li C.Y."/>
            <person name="Huang L."/>
            <person name="Wang Z.W."/>
            <person name="Zhao X."/>
            <person name="Zhong W.Y."/>
            <person name="Peng D.H."/>
            <person name="Ahmad S."/>
            <person name="Lan S."/>
            <person name="Zhang J.S."/>
            <person name="Tsai W.C."/>
            <person name="Van de Peer Y."/>
            <person name="Liu Z.J."/>
        </authorList>
    </citation>
    <scope>NUCLEOTIDE SEQUENCE</scope>
    <source>
        <strain evidence="1">CP</strain>
    </source>
</reference>
<reference evidence="1" key="2">
    <citation type="submission" date="2023-06" db="EMBL/GenBank/DDBJ databases">
        <authorList>
            <person name="Ma L."/>
            <person name="Liu K.-W."/>
            <person name="Li Z."/>
            <person name="Hsiao Y.-Y."/>
            <person name="Qi Y."/>
            <person name="Fu T."/>
            <person name="Tang G."/>
            <person name="Zhang D."/>
            <person name="Sun W.-H."/>
            <person name="Liu D.-K."/>
            <person name="Li Y."/>
            <person name="Chen G.-Z."/>
            <person name="Liu X.-D."/>
            <person name="Liao X.-Y."/>
            <person name="Jiang Y.-T."/>
            <person name="Yu X."/>
            <person name="Hao Y."/>
            <person name="Huang J."/>
            <person name="Zhao X.-W."/>
            <person name="Ke S."/>
            <person name="Chen Y.-Y."/>
            <person name="Wu W.-L."/>
            <person name="Hsu J.-L."/>
            <person name="Lin Y.-F."/>
            <person name="Huang M.-D."/>
            <person name="Li C.-Y."/>
            <person name="Huang L."/>
            <person name="Wang Z.-W."/>
            <person name="Zhao X."/>
            <person name="Zhong W.-Y."/>
            <person name="Peng D.-H."/>
            <person name="Ahmad S."/>
            <person name="Lan S."/>
            <person name="Zhang J.-S."/>
            <person name="Tsai W.-C."/>
            <person name="Van De Peer Y."/>
            <person name="Liu Z.-J."/>
        </authorList>
    </citation>
    <scope>NUCLEOTIDE SEQUENCE</scope>
    <source>
        <strain evidence="1">CP</strain>
        <tissue evidence="1">Leaves</tissue>
    </source>
</reference>
<comment type="caution">
    <text evidence="1">The sequence shown here is derived from an EMBL/GenBank/DDBJ whole genome shotgun (WGS) entry which is preliminary data.</text>
</comment>
<keyword evidence="2" id="KW-1185">Reference proteome</keyword>
<dbReference type="Proteomes" id="UP001180020">
    <property type="component" value="Unassembled WGS sequence"/>
</dbReference>
<sequence length="61" mass="6741">MRCGATRSRLKKIKKCFSSLSPSLKPETLDRGPSNALLRPPVRLLPAAPLCRLHRHPSAPL</sequence>
<proteinExistence type="predicted"/>
<accession>A0AAV9DHX1</accession>
<dbReference type="EMBL" id="JAUJYO010000013">
    <property type="protein sequence ID" value="KAK1300093.1"/>
    <property type="molecule type" value="Genomic_DNA"/>
</dbReference>